<sequence>LIRDTWGVIRLIGKGAYGHVYHVINVKTGVQGALKAESKAQEERVLKMERDVLQGFKGVRDAMQLISMGTTETYSYIVMTLCGADLTKICSTVGTLSDGTLLRVAIRTLLALKQLHEIGFVHRDVKPCNFAVSASIPRVIHVLDFGKLILSRLRFISMAKVAKAVSFRGTLRYCSVAVHNRLEQAKRTSCLGFQGRVDDLWSWSYMMVELRDPLPWAHLTHPETVQAVKEETSIEKLCSTGTSQIFVPIMKHFGKLSYFDRPDYQMIFNTIMDEIEKKNVKLLDPYDWEGKLSEPGVAEKVAEVCEQLGVKSSDVRGQAGAQEQTEDNEVAYLRQTFAPHPEDVPGGEKFEEKRRKSPSAVAHRISSDVCVNGSVQPQSSKRDNGSKVS</sequence>
<dbReference type="OrthoDB" id="5979581at2759"/>
<organism evidence="3 4">
    <name type="scientific">Oesophagostomum dentatum</name>
    <name type="common">Nodular worm</name>
    <dbReference type="NCBI Taxonomy" id="61180"/>
    <lineage>
        <taxon>Eukaryota</taxon>
        <taxon>Metazoa</taxon>
        <taxon>Ecdysozoa</taxon>
        <taxon>Nematoda</taxon>
        <taxon>Chromadorea</taxon>
        <taxon>Rhabditida</taxon>
        <taxon>Rhabditina</taxon>
        <taxon>Rhabditomorpha</taxon>
        <taxon>Strongyloidea</taxon>
        <taxon>Strongylidae</taxon>
        <taxon>Oesophagostomum</taxon>
    </lineage>
</organism>
<dbReference type="Pfam" id="PF00069">
    <property type="entry name" value="Pkinase"/>
    <property type="match status" value="1"/>
</dbReference>
<proteinExistence type="predicted"/>
<feature type="compositionally biased region" description="Basic and acidic residues" evidence="1">
    <location>
        <begin position="380"/>
        <end position="389"/>
    </location>
</feature>
<feature type="compositionally biased region" description="Basic and acidic residues" evidence="1">
    <location>
        <begin position="340"/>
        <end position="354"/>
    </location>
</feature>
<dbReference type="Gene3D" id="1.10.510.10">
    <property type="entry name" value="Transferase(Phosphotransferase) domain 1"/>
    <property type="match status" value="1"/>
</dbReference>
<feature type="domain" description="Protein kinase" evidence="2">
    <location>
        <begin position="6"/>
        <end position="275"/>
    </location>
</feature>
<evidence type="ECO:0000313" key="4">
    <source>
        <dbReference type="Proteomes" id="UP000053660"/>
    </source>
</evidence>
<dbReference type="AlphaFoldDB" id="A0A0B1SNU2"/>
<dbReference type="SUPFAM" id="SSF56112">
    <property type="entry name" value="Protein kinase-like (PK-like)"/>
    <property type="match status" value="1"/>
</dbReference>
<accession>A0A0B1SNU2</accession>
<dbReference type="InterPro" id="IPR050235">
    <property type="entry name" value="CK1_Ser-Thr_kinase"/>
</dbReference>
<dbReference type="InterPro" id="IPR011009">
    <property type="entry name" value="Kinase-like_dom_sf"/>
</dbReference>
<feature type="region of interest" description="Disordered" evidence="1">
    <location>
        <begin position="337"/>
        <end position="389"/>
    </location>
</feature>
<reference evidence="3 4" key="1">
    <citation type="submission" date="2014-03" db="EMBL/GenBank/DDBJ databases">
        <title>Draft genome of the hookworm Oesophagostomum dentatum.</title>
        <authorList>
            <person name="Mitreva M."/>
        </authorList>
    </citation>
    <scope>NUCLEOTIDE SEQUENCE [LARGE SCALE GENOMIC DNA]</scope>
    <source>
        <strain evidence="3 4">OD-Hann</strain>
    </source>
</reference>
<dbReference type="SMART" id="SM00220">
    <property type="entry name" value="S_TKc"/>
    <property type="match status" value="1"/>
</dbReference>
<evidence type="ECO:0000259" key="2">
    <source>
        <dbReference type="PROSITE" id="PS50011"/>
    </source>
</evidence>
<dbReference type="GO" id="GO:0004672">
    <property type="term" value="F:protein kinase activity"/>
    <property type="evidence" value="ECO:0007669"/>
    <property type="project" value="InterPro"/>
</dbReference>
<feature type="non-terminal residue" evidence="3">
    <location>
        <position position="389"/>
    </location>
</feature>
<dbReference type="PANTHER" id="PTHR11909">
    <property type="entry name" value="CASEIN KINASE-RELATED"/>
    <property type="match status" value="1"/>
</dbReference>
<dbReference type="PROSITE" id="PS50011">
    <property type="entry name" value="PROTEIN_KINASE_DOM"/>
    <property type="match status" value="1"/>
</dbReference>
<gene>
    <name evidence="3" type="ORF">OESDEN_13642</name>
</gene>
<feature type="non-terminal residue" evidence="3">
    <location>
        <position position="1"/>
    </location>
</feature>
<keyword evidence="4" id="KW-1185">Reference proteome</keyword>
<name>A0A0B1SNU2_OESDE</name>
<dbReference type="Proteomes" id="UP000053660">
    <property type="component" value="Unassembled WGS sequence"/>
</dbReference>
<protein>
    <recommendedName>
        <fullName evidence="2">Protein kinase domain-containing protein</fullName>
    </recommendedName>
</protein>
<dbReference type="InterPro" id="IPR000719">
    <property type="entry name" value="Prot_kinase_dom"/>
</dbReference>
<evidence type="ECO:0000313" key="3">
    <source>
        <dbReference type="EMBL" id="KHJ86599.1"/>
    </source>
</evidence>
<evidence type="ECO:0000256" key="1">
    <source>
        <dbReference type="SAM" id="MobiDB-lite"/>
    </source>
</evidence>
<dbReference type="GO" id="GO:0005524">
    <property type="term" value="F:ATP binding"/>
    <property type="evidence" value="ECO:0007669"/>
    <property type="project" value="InterPro"/>
</dbReference>
<dbReference type="EMBL" id="KN559896">
    <property type="protein sequence ID" value="KHJ86599.1"/>
    <property type="molecule type" value="Genomic_DNA"/>
</dbReference>